<organism evidence="2 3">
    <name type="scientific">Rhamnella rubrinervis</name>
    <dbReference type="NCBI Taxonomy" id="2594499"/>
    <lineage>
        <taxon>Eukaryota</taxon>
        <taxon>Viridiplantae</taxon>
        <taxon>Streptophyta</taxon>
        <taxon>Embryophyta</taxon>
        <taxon>Tracheophyta</taxon>
        <taxon>Spermatophyta</taxon>
        <taxon>Magnoliopsida</taxon>
        <taxon>eudicotyledons</taxon>
        <taxon>Gunneridae</taxon>
        <taxon>Pentapetalae</taxon>
        <taxon>rosids</taxon>
        <taxon>fabids</taxon>
        <taxon>Rosales</taxon>
        <taxon>Rhamnaceae</taxon>
        <taxon>rhamnoid group</taxon>
        <taxon>Rhamneae</taxon>
        <taxon>Rhamnella</taxon>
    </lineage>
</organism>
<dbReference type="PANTHER" id="PTHR33306:SF40">
    <property type="entry name" value="EXPRESSED PROTEIN"/>
    <property type="match status" value="1"/>
</dbReference>
<gene>
    <name evidence="2" type="ORF">FNV43_RR11961</name>
</gene>
<dbReference type="PANTHER" id="PTHR33306">
    <property type="entry name" value="EXPRESSED PROTEIN-RELATED-RELATED"/>
    <property type="match status" value="1"/>
</dbReference>
<feature type="transmembrane region" description="Helical" evidence="1">
    <location>
        <begin position="58"/>
        <end position="79"/>
    </location>
</feature>
<keyword evidence="1" id="KW-1133">Transmembrane helix</keyword>
<evidence type="ECO:0000256" key="1">
    <source>
        <dbReference type="SAM" id="Phobius"/>
    </source>
</evidence>
<keyword evidence="3" id="KW-1185">Reference proteome</keyword>
<reference evidence="2" key="1">
    <citation type="submission" date="2020-03" db="EMBL/GenBank/DDBJ databases">
        <title>A high-quality chromosome-level genome assembly of a woody plant with both climbing and erect habits, Rhamnella rubrinervis.</title>
        <authorList>
            <person name="Lu Z."/>
            <person name="Yang Y."/>
            <person name="Zhu X."/>
            <person name="Sun Y."/>
        </authorList>
    </citation>
    <scope>NUCLEOTIDE SEQUENCE</scope>
    <source>
        <strain evidence="2">BYM</strain>
        <tissue evidence="2">Leaf</tissue>
    </source>
</reference>
<evidence type="ECO:0000313" key="3">
    <source>
        <dbReference type="Proteomes" id="UP000796880"/>
    </source>
</evidence>
<sequence>MGWLVRESRGGRQSWTEQTLASLLAAPLPLVTIVGIVVILLSMSSYTSYRVQMRRNMIFFKLLLFLLPLILIFVATSISKYGRYDSGTKQRLANQYGDFPWGVVVLLVLLLLMISYQPYFKSKWWPPVSCYYY</sequence>
<comment type="caution">
    <text evidence="2">The sequence shown here is derived from an EMBL/GenBank/DDBJ whole genome shotgun (WGS) entry which is preliminary data.</text>
</comment>
<keyword evidence="1" id="KW-0812">Transmembrane</keyword>
<protein>
    <submittedName>
        <fullName evidence="2">Uncharacterized protein</fullName>
    </submittedName>
</protein>
<dbReference type="EMBL" id="VOIH02000005">
    <property type="protein sequence ID" value="KAF3446781.1"/>
    <property type="molecule type" value="Genomic_DNA"/>
</dbReference>
<dbReference type="AlphaFoldDB" id="A0A8K0MI41"/>
<dbReference type="Proteomes" id="UP000796880">
    <property type="component" value="Unassembled WGS sequence"/>
</dbReference>
<keyword evidence="1" id="KW-0472">Membrane</keyword>
<proteinExistence type="predicted"/>
<accession>A0A8K0MI41</accession>
<feature type="transmembrane region" description="Helical" evidence="1">
    <location>
        <begin position="20"/>
        <end position="46"/>
    </location>
</feature>
<evidence type="ECO:0000313" key="2">
    <source>
        <dbReference type="EMBL" id="KAF3446781.1"/>
    </source>
</evidence>
<feature type="transmembrane region" description="Helical" evidence="1">
    <location>
        <begin position="99"/>
        <end position="116"/>
    </location>
</feature>
<name>A0A8K0MI41_9ROSA</name>